<keyword evidence="2 7" id="KW-0808">Transferase</keyword>
<dbReference type="PANTHER" id="PTHR46098">
    <property type="entry name" value="TRNA (CYTOSINE(38)-C(5))-METHYLTRANSFERASE"/>
    <property type="match status" value="1"/>
</dbReference>
<dbReference type="Gene3D" id="3.90.120.10">
    <property type="entry name" value="DNA Methylase, subunit A, domain 2"/>
    <property type="match status" value="1"/>
</dbReference>
<evidence type="ECO:0000256" key="6">
    <source>
        <dbReference type="ARBA" id="ARBA00042810"/>
    </source>
</evidence>
<dbReference type="PROSITE" id="PS51679">
    <property type="entry name" value="SAM_MT_C5"/>
    <property type="match status" value="1"/>
</dbReference>
<evidence type="ECO:0000256" key="2">
    <source>
        <dbReference type="ARBA" id="ARBA00022679"/>
    </source>
</evidence>
<dbReference type="InterPro" id="IPR001525">
    <property type="entry name" value="C5_MeTfrase"/>
</dbReference>
<sequence length="286" mass="33042">MSLSAEELDSINADLWTMSPPCQPFTRQGNQKDIEDNRTNPLRHIQREMTKMKNLPKYFFLENVKGFETSLARDQLISTLKQCGYHFREFLLSPNQFGIPNSRLRYYLVAKANADFRLECDRLITETVVNQSPTRLIAEYMEDKPEAYFEKFLVDDKLLLKYAEIFDITSAESCRSCCFTKAYSHYVRGTGSVIQQAAVDINEIYTLFRQSASNEEKLQQIQKLKLRFFTPKEILNLSGFGKDFSFPGETSLRQQYQLLGNSINVDVVAHLLEILLSNTLHSKPIC</sequence>
<keyword evidence="1 7" id="KW-0489">Methyltransferase</keyword>
<proteinExistence type="inferred from homology"/>
<name>A0A915JW35_ROMCU</name>
<dbReference type="Proteomes" id="UP000887565">
    <property type="component" value="Unplaced"/>
</dbReference>
<dbReference type="Gene3D" id="3.40.50.150">
    <property type="entry name" value="Vaccinia Virus protein VP39"/>
    <property type="match status" value="1"/>
</dbReference>
<dbReference type="InterPro" id="IPR031303">
    <property type="entry name" value="C5_meth_CS"/>
</dbReference>
<evidence type="ECO:0000256" key="7">
    <source>
        <dbReference type="PROSITE-ProRule" id="PRU01016"/>
    </source>
</evidence>
<reference evidence="9" key="1">
    <citation type="submission" date="2022-11" db="UniProtKB">
        <authorList>
            <consortium name="WormBaseParasite"/>
        </authorList>
    </citation>
    <scope>IDENTIFICATION</scope>
</reference>
<evidence type="ECO:0000313" key="8">
    <source>
        <dbReference type="Proteomes" id="UP000887565"/>
    </source>
</evidence>
<keyword evidence="3 7" id="KW-0949">S-adenosyl-L-methionine</keyword>
<dbReference type="GO" id="GO:0005634">
    <property type="term" value="C:nucleus"/>
    <property type="evidence" value="ECO:0007669"/>
    <property type="project" value="TreeGrafter"/>
</dbReference>
<dbReference type="SUPFAM" id="SSF53335">
    <property type="entry name" value="S-adenosyl-L-methionine-dependent methyltransferases"/>
    <property type="match status" value="1"/>
</dbReference>
<protein>
    <recommendedName>
        <fullName evidence="5">tRNA (cytosine(38)-C(5))-methyltransferase</fullName>
        <ecNumber evidence="4">2.1.1.204</ecNumber>
    </recommendedName>
    <alternativeName>
        <fullName evidence="6">DNA (cytosine-5)-methyltransferase-like protein 2</fullName>
    </alternativeName>
</protein>
<dbReference type="PROSITE" id="PS00095">
    <property type="entry name" value="C5_MTASE_2"/>
    <property type="match status" value="1"/>
</dbReference>
<dbReference type="OMA" id="NSLNCWV"/>
<evidence type="ECO:0000256" key="4">
    <source>
        <dbReference type="ARBA" id="ARBA00039081"/>
    </source>
</evidence>
<dbReference type="InterPro" id="IPR050750">
    <property type="entry name" value="C5-MTase"/>
</dbReference>
<dbReference type="GO" id="GO:0032259">
    <property type="term" value="P:methylation"/>
    <property type="evidence" value="ECO:0007669"/>
    <property type="project" value="UniProtKB-KW"/>
</dbReference>
<dbReference type="GO" id="GO:0008168">
    <property type="term" value="F:methyltransferase activity"/>
    <property type="evidence" value="ECO:0007669"/>
    <property type="project" value="UniProtKB-KW"/>
</dbReference>
<accession>A0A915JW35</accession>
<dbReference type="EC" id="2.1.1.204" evidence="4"/>
<dbReference type="PRINTS" id="PR00105">
    <property type="entry name" value="C5METTRFRASE"/>
</dbReference>
<dbReference type="PANTHER" id="PTHR46098:SF1">
    <property type="entry name" value="TRNA (CYTOSINE(38)-C(5))-METHYLTRANSFERASE"/>
    <property type="match status" value="1"/>
</dbReference>
<dbReference type="Pfam" id="PF00145">
    <property type="entry name" value="DNA_methylase"/>
    <property type="match status" value="1"/>
</dbReference>
<evidence type="ECO:0000256" key="3">
    <source>
        <dbReference type="ARBA" id="ARBA00022691"/>
    </source>
</evidence>
<keyword evidence="8" id="KW-1185">Reference proteome</keyword>
<evidence type="ECO:0000256" key="5">
    <source>
        <dbReference type="ARBA" id="ARBA00039681"/>
    </source>
</evidence>
<comment type="similarity">
    <text evidence="7">Belongs to the class I-like SAM-binding methyltransferase superfamily. C5-methyltransferase family.</text>
</comment>
<dbReference type="WBParaSite" id="nRc.2.0.1.t30531-RA">
    <property type="protein sequence ID" value="nRc.2.0.1.t30531-RA"/>
    <property type="gene ID" value="nRc.2.0.1.g30531"/>
</dbReference>
<dbReference type="AlphaFoldDB" id="A0A915JW35"/>
<organism evidence="8 9">
    <name type="scientific">Romanomermis culicivorax</name>
    <name type="common">Nematode worm</name>
    <dbReference type="NCBI Taxonomy" id="13658"/>
    <lineage>
        <taxon>Eukaryota</taxon>
        <taxon>Metazoa</taxon>
        <taxon>Ecdysozoa</taxon>
        <taxon>Nematoda</taxon>
        <taxon>Enoplea</taxon>
        <taxon>Dorylaimia</taxon>
        <taxon>Mermithida</taxon>
        <taxon>Mermithoidea</taxon>
        <taxon>Mermithidae</taxon>
        <taxon>Romanomermis</taxon>
    </lineage>
</organism>
<dbReference type="InterPro" id="IPR029063">
    <property type="entry name" value="SAM-dependent_MTases_sf"/>
</dbReference>
<feature type="active site" evidence="7">
    <location>
        <position position="22"/>
    </location>
</feature>
<evidence type="ECO:0000313" key="9">
    <source>
        <dbReference type="WBParaSite" id="nRc.2.0.1.t30531-RA"/>
    </source>
</evidence>
<evidence type="ECO:0000256" key="1">
    <source>
        <dbReference type="ARBA" id="ARBA00022603"/>
    </source>
</evidence>